<evidence type="ECO:0000313" key="1">
    <source>
        <dbReference type="EMBL" id="SCZ89050.1"/>
    </source>
</evidence>
<sequence length="58" mass="6424">MREKGARHLPSGIAAALGIMRPNPVIEAGSSSKKRRLSKVITLEDEDEVVEEDEDFNM</sequence>
<reference evidence="2" key="1">
    <citation type="submission" date="2016-10" db="EMBL/GenBank/DDBJ databases">
        <authorList>
            <person name="Jeantristanb JTB J.-T."/>
            <person name="Ricardo R."/>
        </authorList>
    </citation>
    <scope>NUCLEOTIDE SEQUENCE [LARGE SCALE GENOMIC DNA]</scope>
</reference>
<protein>
    <submittedName>
        <fullName evidence="1">BZ3500_MvSof-1268-A1-R1_Chr1-1g00920 protein</fullName>
    </submittedName>
</protein>
<dbReference type="Proteomes" id="UP000249723">
    <property type="component" value="Unassembled WGS sequence"/>
</dbReference>
<organism evidence="1 2">
    <name type="scientific">Microbotryum saponariae</name>
    <dbReference type="NCBI Taxonomy" id="289078"/>
    <lineage>
        <taxon>Eukaryota</taxon>
        <taxon>Fungi</taxon>
        <taxon>Dikarya</taxon>
        <taxon>Basidiomycota</taxon>
        <taxon>Pucciniomycotina</taxon>
        <taxon>Microbotryomycetes</taxon>
        <taxon>Microbotryales</taxon>
        <taxon>Microbotryaceae</taxon>
        <taxon>Microbotryum</taxon>
    </lineage>
</organism>
<evidence type="ECO:0000313" key="2">
    <source>
        <dbReference type="Proteomes" id="UP000249723"/>
    </source>
</evidence>
<dbReference type="AlphaFoldDB" id="A0A2X0KM55"/>
<proteinExistence type="predicted"/>
<name>A0A2X0KM55_9BASI</name>
<accession>A0A2X0KM55</accession>
<gene>
    <name evidence="1" type="ORF">BZ3500_MVSOF-1268-A1-R1_CHR1-1G00920</name>
</gene>
<keyword evidence="2" id="KW-1185">Reference proteome</keyword>
<dbReference type="EMBL" id="FMWP01000013">
    <property type="protein sequence ID" value="SCZ89050.1"/>
    <property type="molecule type" value="Genomic_DNA"/>
</dbReference>